<dbReference type="InterPro" id="IPR058531">
    <property type="entry name" value="Baseplate_J_M"/>
</dbReference>
<dbReference type="RefSeq" id="WP_019278986.1">
    <property type="nucleotide sequence ID" value="NZ_CM003350.1"/>
</dbReference>
<evidence type="ECO:0000259" key="4">
    <source>
        <dbReference type="Pfam" id="PF26079"/>
    </source>
</evidence>
<dbReference type="AlphaFoldDB" id="A0AA40IRK3"/>
<evidence type="ECO:0000313" key="6">
    <source>
        <dbReference type="Proteomes" id="UP000027770"/>
    </source>
</evidence>
<keyword evidence="5" id="KW-0614">Plasmid</keyword>
<comment type="caution">
    <text evidence="5">The sequence shown here is derived from an EMBL/GenBank/DDBJ whole genome shotgun (WGS) entry which is preliminary data.</text>
</comment>
<evidence type="ECO:0000256" key="1">
    <source>
        <dbReference type="ARBA" id="ARBA00038087"/>
    </source>
</evidence>
<feature type="domain" description="Baseplate protein J-like barrel" evidence="2">
    <location>
        <begin position="95"/>
        <end position="180"/>
    </location>
</feature>
<reference evidence="6" key="1">
    <citation type="journal article" date="2014" name="PLoS ONE">
        <title>Plasmidome interchange between Clostridium botulinum, Clostridium novyi and Clostridium haemolyticum converts strains of independent lineages into distinctly different pathogens.</title>
        <authorList>
            <person name="Skarin H."/>
            <person name="Segerman B."/>
        </authorList>
    </citation>
    <scope>NUCLEOTIDE SEQUENCE [LARGE SCALE GENOMIC DNA]</scope>
    <source>
        <strain evidence="6">ATCC 27606</strain>
    </source>
</reference>
<organism evidence="5 6">
    <name type="scientific">Clostridium novyi B str. ATCC 27606</name>
    <dbReference type="NCBI Taxonomy" id="1443123"/>
    <lineage>
        <taxon>Bacteria</taxon>
        <taxon>Bacillati</taxon>
        <taxon>Bacillota</taxon>
        <taxon>Clostridia</taxon>
        <taxon>Eubacteriales</taxon>
        <taxon>Clostridiaceae</taxon>
        <taxon>Clostridium</taxon>
    </lineage>
</organism>
<dbReference type="InterPro" id="IPR052399">
    <property type="entry name" value="Phage_Baseplate_Assmbl_Protein"/>
</dbReference>
<protein>
    <submittedName>
        <fullName evidence="5">Baseplate J family protein</fullName>
    </submittedName>
</protein>
<evidence type="ECO:0000259" key="3">
    <source>
        <dbReference type="Pfam" id="PF26078"/>
    </source>
</evidence>
<evidence type="ECO:0000313" key="5">
    <source>
        <dbReference type="EMBL" id="KEI11445.1"/>
    </source>
</evidence>
<sequence>MEKDFNIPDFLQEDADTIHERMLKKAPPNVSTIPGDFFWDNTRPTAEEKAELVQLKLQNILRLAFPQTSYGVWLEYLGECKGVFKNPATYSTGVIKIKGKPGTIIEKGKVVGTTASDKKESIEFEFTETKTIEESGLTTIKAKCLVPGTIGNVLKGNINILFSSINGVESITNEDDFYGGTDIEDEESFRERVVAADKEEELSGADTDYIRWAKQVPGVGYAYVDAEWNGPGTTKVLILDKNGKTANKELIDKVQKYIAPIVPKGQNRGGKAPVGATVTISTPNILTINISASLKFDKSFNSQNVLNDLRNKIDKYLSGIKLGGTIIYKAIDTIIGSLILSHEGLLDFKNLTINNDTHNIVLKEEVAILGEVKNIDNIS</sequence>
<dbReference type="PANTHER" id="PTHR37829">
    <property type="entry name" value="PHAGE-LIKE ELEMENT PBSX PROTEIN XKDT"/>
    <property type="match status" value="1"/>
</dbReference>
<dbReference type="Proteomes" id="UP000027770">
    <property type="component" value="Plasmid p2Cn27606"/>
</dbReference>
<evidence type="ECO:0000259" key="2">
    <source>
        <dbReference type="Pfam" id="PF04865"/>
    </source>
</evidence>
<comment type="similarity">
    <text evidence="1">Belongs to the Mu gp47/PBSX XkdT family.</text>
</comment>
<dbReference type="Pfam" id="PF26078">
    <property type="entry name" value="Baseplate_J_M"/>
    <property type="match status" value="1"/>
</dbReference>
<gene>
    <name evidence="5" type="ORF">Z959_p0007</name>
</gene>
<proteinExistence type="inferred from homology"/>
<feature type="domain" description="Baseplate J-like central" evidence="3">
    <location>
        <begin position="203"/>
        <end position="281"/>
    </location>
</feature>
<feature type="domain" description="Baseplate J-like C-terminal" evidence="4">
    <location>
        <begin position="288"/>
        <end position="373"/>
    </location>
</feature>
<dbReference type="Pfam" id="PF04865">
    <property type="entry name" value="Baseplate_J"/>
    <property type="match status" value="1"/>
</dbReference>
<dbReference type="InterPro" id="IPR006949">
    <property type="entry name" value="Barrel_Baseplate_J-like"/>
</dbReference>
<geneLocation type="plasmid" evidence="5 6">
    <name>p2Cn27606</name>
</geneLocation>
<dbReference type="EMBL" id="JENW01000167">
    <property type="protein sequence ID" value="KEI11445.1"/>
    <property type="molecule type" value="Genomic_DNA"/>
</dbReference>
<name>A0AA40IRK3_CLONO</name>
<accession>A0AA40IRK3</accession>
<keyword evidence="6" id="KW-1185">Reference proteome</keyword>
<dbReference type="Pfam" id="PF26079">
    <property type="entry name" value="Baseplate_J_C"/>
    <property type="match status" value="1"/>
</dbReference>
<dbReference type="InterPro" id="IPR058530">
    <property type="entry name" value="Baseplate_J-like_C"/>
</dbReference>
<dbReference type="PANTHER" id="PTHR37829:SF3">
    <property type="entry name" value="PROTEIN JAYE-RELATED"/>
    <property type="match status" value="1"/>
</dbReference>